<evidence type="ECO:0000313" key="1">
    <source>
        <dbReference type="EMBL" id="GGK66791.1"/>
    </source>
</evidence>
<comment type="caution">
    <text evidence="1">The sequence shown here is derived from an EMBL/GenBank/DDBJ whole genome shotgun (WGS) entry which is preliminary data.</text>
</comment>
<name>A0A917QTN8_9NOCA</name>
<keyword evidence="2" id="KW-1185">Reference proteome</keyword>
<sequence>MIGAAIGSSDGATAAVKPQTTVAAPGNTVARTTTQTPTYDVPSVTNLSPEVTITEKKCYGSAGCNFEYELRLTTTGSPTFAPGKRYRVTVALDEGTSWERIHSITLSGTKADVITSLVSSRSTSDPVPVIKSVTPL</sequence>
<protein>
    <submittedName>
        <fullName evidence="1">Uncharacterized protein</fullName>
    </submittedName>
</protein>
<proteinExistence type="predicted"/>
<dbReference type="AlphaFoldDB" id="A0A917QTN8"/>
<gene>
    <name evidence="1" type="ORF">GCM10011591_43690</name>
</gene>
<evidence type="ECO:0000313" key="2">
    <source>
        <dbReference type="Proteomes" id="UP000612956"/>
    </source>
</evidence>
<organism evidence="1 2">
    <name type="scientific">Nocardia camponoti</name>
    <dbReference type="NCBI Taxonomy" id="1616106"/>
    <lineage>
        <taxon>Bacteria</taxon>
        <taxon>Bacillati</taxon>
        <taxon>Actinomycetota</taxon>
        <taxon>Actinomycetes</taxon>
        <taxon>Mycobacteriales</taxon>
        <taxon>Nocardiaceae</taxon>
        <taxon>Nocardia</taxon>
    </lineage>
</organism>
<dbReference type="Proteomes" id="UP000612956">
    <property type="component" value="Unassembled WGS sequence"/>
</dbReference>
<dbReference type="EMBL" id="BMMW01000005">
    <property type="protein sequence ID" value="GGK66791.1"/>
    <property type="molecule type" value="Genomic_DNA"/>
</dbReference>
<reference evidence="1" key="1">
    <citation type="journal article" date="2014" name="Int. J. Syst. Evol. Microbiol.">
        <title>Complete genome sequence of Corynebacterium casei LMG S-19264T (=DSM 44701T), isolated from a smear-ripened cheese.</title>
        <authorList>
            <consortium name="US DOE Joint Genome Institute (JGI-PGF)"/>
            <person name="Walter F."/>
            <person name="Albersmeier A."/>
            <person name="Kalinowski J."/>
            <person name="Ruckert C."/>
        </authorList>
    </citation>
    <scope>NUCLEOTIDE SEQUENCE</scope>
    <source>
        <strain evidence="1">CGMCC 4.7278</strain>
    </source>
</reference>
<accession>A0A917QTN8</accession>
<reference evidence="1" key="2">
    <citation type="submission" date="2020-09" db="EMBL/GenBank/DDBJ databases">
        <authorList>
            <person name="Sun Q."/>
            <person name="Zhou Y."/>
        </authorList>
    </citation>
    <scope>NUCLEOTIDE SEQUENCE</scope>
    <source>
        <strain evidence="1">CGMCC 4.7278</strain>
    </source>
</reference>